<name>A0A811ZMY6_NYCPR</name>
<dbReference type="Proteomes" id="UP000645828">
    <property type="component" value="Unassembled WGS sequence"/>
</dbReference>
<sequence>MILKTLFSECQGRFLCALHPVPFSFGELCCLVLRASSEIQMTQSPTSLSVSPGDRVTITCQASQNCNRNAPKCLIYEASKLQIGVPLRFSGSGSGTEFTLTINNLEPEDVATY</sequence>
<dbReference type="InterPro" id="IPR050150">
    <property type="entry name" value="IgV_Light_Chain"/>
</dbReference>
<gene>
    <name evidence="2" type="ORF">NYPRO_LOCUS23211</name>
</gene>
<accession>A0A811ZMY6</accession>
<dbReference type="Pfam" id="PF07686">
    <property type="entry name" value="V-set"/>
    <property type="match status" value="1"/>
</dbReference>
<evidence type="ECO:0000313" key="3">
    <source>
        <dbReference type="Proteomes" id="UP000645828"/>
    </source>
</evidence>
<organism evidence="2 3">
    <name type="scientific">Nyctereutes procyonoides</name>
    <name type="common">Raccoon dog</name>
    <name type="synonym">Canis procyonoides</name>
    <dbReference type="NCBI Taxonomy" id="34880"/>
    <lineage>
        <taxon>Eukaryota</taxon>
        <taxon>Metazoa</taxon>
        <taxon>Chordata</taxon>
        <taxon>Craniata</taxon>
        <taxon>Vertebrata</taxon>
        <taxon>Euteleostomi</taxon>
        <taxon>Mammalia</taxon>
        <taxon>Eutheria</taxon>
        <taxon>Laurasiatheria</taxon>
        <taxon>Carnivora</taxon>
        <taxon>Caniformia</taxon>
        <taxon>Canidae</taxon>
        <taxon>Nyctereutes</taxon>
    </lineage>
</organism>
<dbReference type="InterPro" id="IPR036179">
    <property type="entry name" value="Ig-like_dom_sf"/>
</dbReference>
<evidence type="ECO:0000313" key="2">
    <source>
        <dbReference type="EMBL" id="CAD7690417.1"/>
    </source>
</evidence>
<dbReference type="Gene3D" id="2.60.40.10">
    <property type="entry name" value="Immunoglobulins"/>
    <property type="match status" value="1"/>
</dbReference>
<comment type="caution">
    <text evidence="2">The sequence shown here is derived from an EMBL/GenBank/DDBJ whole genome shotgun (WGS) entry which is preliminary data.</text>
</comment>
<keyword evidence="3" id="KW-1185">Reference proteome</keyword>
<protein>
    <submittedName>
        <fullName evidence="2">(raccoon dog) hypothetical protein</fullName>
    </submittedName>
</protein>
<dbReference type="InterPro" id="IPR013783">
    <property type="entry name" value="Ig-like_fold"/>
</dbReference>
<dbReference type="PANTHER" id="PTHR23267">
    <property type="entry name" value="IMMUNOGLOBULIN LIGHT CHAIN"/>
    <property type="match status" value="1"/>
</dbReference>
<reference evidence="2" key="1">
    <citation type="submission" date="2020-12" db="EMBL/GenBank/DDBJ databases">
        <authorList>
            <consortium name="Molecular Ecology Group"/>
        </authorList>
    </citation>
    <scope>NUCLEOTIDE SEQUENCE</scope>
    <source>
        <strain evidence="2">TBG_1078</strain>
    </source>
</reference>
<dbReference type="SUPFAM" id="SSF48726">
    <property type="entry name" value="Immunoglobulin"/>
    <property type="match status" value="1"/>
</dbReference>
<dbReference type="InterPro" id="IPR013106">
    <property type="entry name" value="Ig_V-set"/>
</dbReference>
<evidence type="ECO:0000259" key="1">
    <source>
        <dbReference type="Pfam" id="PF07686"/>
    </source>
</evidence>
<proteinExistence type="predicted"/>
<dbReference type="EMBL" id="CAJHUB010000770">
    <property type="protein sequence ID" value="CAD7690417.1"/>
    <property type="molecule type" value="Genomic_DNA"/>
</dbReference>
<feature type="domain" description="Immunoglobulin V-set" evidence="1">
    <location>
        <begin position="43"/>
        <end position="113"/>
    </location>
</feature>
<dbReference type="AlphaFoldDB" id="A0A811ZMY6"/>